<feature type="transmembrane region" description="Helical" evidence="7">
    <location>
        <begin position="342"/>
        <end position="364"/>
    </location>
</feature>
<dbReference type="InterPro" id="IPR039309">
    <property type="entry name" value="BT1"/>
</dbReference>
<reference evidence="8 9" key="1">
    <citation type="journal article" date="2012" name="Genome Biol.">
        <title>Genome and low-iron response of an oceanic diatom adapted to chronic iron limitation.</title>
        <authorList>
            <person name="Lommer M."/>
            <person name="Specht M."/>
            <person name="Roy A.S."/>
            <person name="Kraemer L."/>
            <person name="Andreson R."/>
            <person name="Gutowska M.A."/>
            <person name="Wolf J."/>
            <person name="Bergner S.V."/>
            <person name="Schilhabel M.B."/>
            <person name="Klostermeier U.C."/>
            <person name="Beiko R.G."/>
            <person name="Rosenstiel P."/>
            <person name="Hippler M."/>
            <person name="Laroche J."/>
        </authorList>
    </citation>
    <scope>NUCLEOTIDE SEQUENCE [LARGE SCALE GENOMIC DNA]</scope>
    <source>
        <strain evidence="8 9">CCMP1005</strain>
    </source>
</reference>
<evidence type="ECO:0000313" key="9">
    <source>
        <dbReference type="Proteomes" id="UP000266841"/>
    </source>
</evidence>
<keyword evidence="4 7" id="KW-1133">Transmembrane helix</keyword>
<feature type="transmembrane region" description="Helical" evidence="7">
    <location>
        <begin position="196"/>
        <end position="216"/>
    </location>
</feature>
<comment type="subcellular location">
    <subcellularLocation>
        <location evidence="1">Membrane</location>
        <topology evidence="1">Multi-pass membrane protein</topology>
    </subcellularLocation>
</comment>
<dbReference type="PANTHER" id="PTHR31585">
    <property type="entry name" value="FOLATE-BIOPTERIN TRANSPORTER 1, CHLOROPLASTIC"/>
    <property type="match status" value="1"/>
</dbReference>
<evidence type="ECO:0000256" key="1">
    <source>
        <dbReference type="ARBA" id="ARBA00004141"/>
    </source>
</evidence>
<keyword evidence="9" id="KW-1185">Reference proteome</keyword>
<feature type="transmembrane region" description="Helical" evidence="7">
    <location>
        <begin position="318"/>
        <end position="336"/>
    </location>
</feature>
<feature type="transmembrane region" description="Helical" evidence="7">
    <location>
        <begin position="408"/>
        <end position="430"/>
    </location>
</feature>
<accession>K0T3C0</accession>
<dbReference type="GO" id="GO:0016020">
    <property type="term" value="C:membrane"/>
    <property type="evidence" value="ECO:0007669"/>
    <property type="project" value="UniProtKB-SubCell"/>
</dbReference>
<evidence type="ECO:0000256" key="5">
    <source>
        <dbReference type="ARBA" id="ARBA00023136"/>
    </source>
</evidence>
<evidence type="ECO:0000256" key="3">
    <source>
        <dbReference type="ARBA" id="ARBA00022692"/>
    </source>
</evidence>
<proteinExistence type="predicted"/>
<keyword evidence="3 7" id="KW-0812">Transmembrane</keyword>
<protein>
    <submittedName>
        <fullName evidence="8">Uncharacterized protein</fullName>
    </submittedName>
</protein>
<dbReference type="PANTHER" id="PTHR31585:SF51">
    <property type="entry name" value="TRANSPORTER, PUTATIVE-RELATED"/>
    <property type="match status" value="1"/>
</dbReference>
<dbReference type="AlphaFoldDB" id="K0T3C0"/>
<feature type="transmembrane region" description="Helical" evidence="7">
    <location>
        <begin position="265"/>
        <end position="286"/>
    </location>
</feature>
<keyword evidence="5 7" id="KW-0472">Membrane</keyword>
<dbReference type="EMBL" id="AGNL01004772">
    <property type="protein sequence ID" value="EJK73153.1"/>
    <property type="molecule type" value="Genomic_DNA"/>
</dbReference>
<feature type="transmembrane region" description="Helical" evidence="7">
    <location>
        <begin position="442"/>
        <end position="461"/>
    </location>
</feature>
<evidence type="ECO:0000256" key="4">
    <source>
        <dbReference type="ARBA" id="ARBA00022989"/>
    </source>
</evidence>
<evidence type="ECO:0000256" key="6">
    <source>
        <dbReference type="SAM" id="MobiDB-lite"/>
    </source>
</evidence>
<dbReference type="OrthoDB" id="754047at2759"/>
<comment type="caution">
    <text evidence="8">The sequence shown here is derived from an EMBL/GenBank/DDBJ whole genome shotgun (WGS) entry which is preliminary data.</text>
</comment>
<feature type="transmembrane region" description="Helical" evidence="7">
    <location>
        <begin position="156"/>
        <end position="176"/>
    </location>
</feature>
<dbReference type="OMA" id="AVYINIA"/>
<feature type="region of interest" description="Disordered" evidence="6">
    <location>
        <begin position="602"/>
        <end position="628"/>
    </location>
</feature>
<dbReference type="eggNOG" id="ENOG502QRK9">
    <property type="taxonomic scope" value="Eukaryota"/>
</dbReference>
<evidence type="ECO:0000256" key="7">
    <source>
        <dbReference type="SAM" id="Phobius"/>
    </source>
</evidence>
<sequence>MIDPRPLLAENSDDTSHTSTLATLTDFHTSQRNLTDGGDRDTPWRHPIRSTKKYFHNLNSNFGSRYVAWLAIDQFALSGGVMTLLYGTGLPLFQQLGIDAARTQLYTTRECPRLCVSLSRTALTQPPAVIMSPYALKPFVGVASDLIAIRGYHKRYFALGSIFFGLVGCASLLGIYQNGAQQLAVEAGYDSVRRLADFIVLCFTAMNMTGATLDILGESKYSELMRERPGSGSSIITFKFAVSLAGGILTRTYVGPLADKGRFHILFWIALGMILAPVFPTAKGWIPELKRRSDELGMNRICCNLALFDIGKFSGKRVPFIVIALSGLAAPLNAAVSTYGNLAVGLGFSALVFIGLASTTFVIFPRVFFRITLGLMLMSTSRIKLGSALNYYYTADEACVPDGPNFSYTYYITVTGIVGSIINLLAILVYQTFISSWKFRPALAFTILVGSLASLVDVIVINRWNVAMGIPDHIFFLLGQAVFENLVNILHAVPMSALSAKLAPPGMESAVFSYSVGIGTYCFLLSSQIGSAIIQSSNMKTVGTDCDFADLPRLLIVYQTLVPIIVALPATMLIPNVLQTQQVINWEEEQWYEEGKTDNQGILYSRDIPDTDDDEEKQDVPSVEAHLL</sequence>
<gene>
    <name evidence="8" type="ORF">THAOC_05238</name>
</gene>
<feature type="transmembrane region" description="Helical" evidence="7">
    <location>
        <begin position="66"/>
        <end position="86"/>
    </location>
</feature>
<evidence type="ECO:0000313" key="8">
    <source>
        <dbReference type="EMBL" id="EJK73153.1"/>
    </source>
</evidence>
<feature type="transmembrane region" description="Helical" evidence="7">
    <location>
        <begin position="236"/>
        <end position="253"/>
    </location>
</feature>
<feature type="transmembrane region" description="Helical" evidence="7">
    <location>
        <begin position="511"/>
        <end position="534"/>
    </location>
</feature>
<dbReference type="Proteomes" id="UP000266841">
    <property type="component" value="Unassembled WGS sequence"/>
</dbReference>
<feature type="transmembrane region" description="Helical" evidence="7">
    <location>
        <begin position="371"/>
        <end position="393"/>
    </location>
</feature>
<feature type="transmembrane region" description="Helical" evidence="7">
    <location>
        <begin position="473"/>
        <end position="490"/>
    </location>
</feature>
<evidence type="ECO:0000256" key="2">
    <source>
        <dbReference type="ARBA" id="ARBA00022448"/>
    </source>
</evidence>
<name>K0T3C0_THAOC</name>
<keyword evidence="2" id="KW-0813">Transport</keyword>
<feature type="transmembrane region" description="Helical" evidence="7">
    <location>
        <begin position="554"/>
        <end position="574"/>
    </location>
</feature>
<dbReference type="Pfam" id="PF03092">
    <property type="entry name" value="BT1"/>
    <property type="match status" value="1"/>
</dbReference>
<organism evidence="8 9">
    <name type="scientific">Thalassiosira oceanica</name>
    <name type="common">Marine diatom</name>
    <dbReference type="NCBI Taxonomy" id="159749"/>
    <lineage>
        <taxon>Eukaryota</taxon>
        <taxon>Sar</taxon>
        <taxon>Stramenopiles</taxon>
        <taxon>Ochrophyta</taxon>
        <taxon>Bacillariophyta</taxon>
        <taxon>Coscinodiscophyceae</taxon>
        <taxon>Thalassiosirophycidae</taxon>
        <taxon>Thalassiosirales</taxon>
        <taxon>Thalassiosiraceae</taxon>
        <taxon>Thalassiosira</taxon>
    </lineage>
</organism>